<evidence type="ECO:0000256" key="1">
    <source>
        <dbReference type="SAM" id="SignalP"/>
    </source>
</evidence>
<feature type="chain" id="PRO_5004794172" description="Carboxypeptidase regulatory-like domain-containing protein" evidence="1">
    <location>
        <begin position="20"/>
        <end position="448"/>
    </location>
</feature>
<accession>W0RIR3</accession>
<dbReference type="RefSeq" id="WP_025410793.1">
    <property type="nucleotide sequence ID" value="NZ_CP007128.1"/>
</dbReference>
<keyword evidence="1" id="KW-0732">Signal</keyword>
<dbReference type="Gene3D" id="2.60.40.1120">
    <property type="entry name" value="Carboxypeptidase-like, regulatory domain"/>
    <property type="match status" value="2"/>
</dbReference>
<reference evidence="2 3" key="1">
    <citation type="journal article" date="2014" name="Genome Announc.">
        <title>Genome Sequence and Methylome of Soil Bacterium Gemmatirosa kalamazoonensis KBS708T, a Member of the Rarely Cultivated Gemmatimonadetes Phylum.</title>
        <authorList>
            <person name="Debruyn J.M."/>
            <person name="Radosevich M."/>
            <person name="Wommack K.E."/>
            <person name="Polson S.W."/>
            <person name="Hauser L.J."/>
            <person name="Fawaz M.N."/>
            <person name="Korlach J."/>
            <person name="Tsai Y.C."/>
        </authorList>
    </citation>
    <scope>NUCLEOTIDE SEQUENCE [LARGE SCALE GENOMIC DNA]</scope>
    <source>
        <strain evidence="2 3">KBS708</strain>
    </source>
</reference>
<dbReference type="STRING" id="861299.J421_1751"/>
<dbReference type="AlphaFoldDB" id="W0RIR3"/>
<dbReference type="SUPFAM" id="SSF49452">
    <property type="entry name" value="Starch-binding domain-like"/>
    <property type="match status" value="2"/>
</dbReference>
<dbReference type="Pfam" id="PF13620">
    <property type="entry name" value="CarboxypepD_reg"/>
    <property type="match status" value="2"/>
</dbReference>
<dbReference type="GO" id="GO:0030246">
    <property type="term" value="F:carbohydrate binding"/>
    <property type="evidence" value="ECO:0007669"/>
    <property type="project" value="InterPro"/>
</dbReference>
<dbReference type="OrthoDB" id="127337at2"/>
<name>W0RIR3_9BACT</name>
<dbReference type="InParanoid" id="W0RIR3"/>
<dbReference type="Proteomes" id="UP000019151">
    <property type="component" value="Chromosome"/>
</dbReference>
<evidence type="ECO:0008006" key="4">
    <source>
        <dbReference type="Google" id="ProtNLM"/>
    </source>
</evidence>
<gene>
    <name evidence="2" type="ORF">J421_1751</name>
</gene>
<protein>
    <recommendedName>
        <fullName evidence="4">Carboxypeptidase regulatory-like domain-containing protein</fullName>
    </recommendedName>
</protein>
<evidence type="ECO:0000313" key="3">
    <source>
        <dbReference type="Proteomes" id="UP000019151"/>
    </source>
</evidence>
<dbReference type="KEGG" id="gba:J421_1751"/>
<organism evidence="2 3">
    <name type="scientific">Gemmatirosa kalamazoonensis</name>
    <dbReference type="NCBI Taxonomy" id="861299"/>
    <lineage>
        <taxon>Bacteria</taxon>
        <taxon>Pseudomonadati</taxon>
        <taxon>Gemmatimonadota</taxon>
        <taxon>Gemmatimonadia</taxon>
        <taxon>Gemmatimonadales</taxon>
        <taxon>Gemmatimonadaceae</taxon>
        <taxon>Gemmatirosa</taxon>
    </lineage>
</organism>
<dbReference type="EMBL" id="CP007128">
    <property type="protein sequence ID" value="AHG89288.1"/>
    <property type="molecule type" value="Genomic_DNA"/>
</dbReference>
<dbReference type="HOGENOM" id="CLU_045808_0_0_0"/>
<proteinExistence type="predicted"/>
<feature type="signal peptide" evidence="1">
    <location>
        <begin position="1"/>
        <end position="19"/>
    </location>
</feature>
<evidence type="ECO:0000313" key="2">
    <source>
        <dbReference type="EMBL" id="AHG89288.1"/>
    </source>
</evidence>
<dbReference type="InterPro" id="IPR013784">
    <property type="entry name" value="Carb-bd-like_fold"/>
</dbReference>
<keyword evidence="3" id="KW-1185">Reference proteome</keyword>
<sequence length="448" mass="47721">MRFLLGTVLYLSLGSALGAQTVVTVRGVAFDSIRGVPLVEAFVALDGDRSTITDARGRFRFDSVAPGRYTLTLQHAALDAVGIFGLSAPAVVTESAAEFTLASPSFATLWRGVCGTATPPNDSGFVYGSVADARGATVANATVDLNWLQLGVVGRRKLQQREWRGTTRSNATGGYRVCGVPTDVALRIQAITDSASSGVIDLPPDHPRVLRRDLRVSPLTGVAGTARGEISGVVTDSAGVPVLGARVATNEATEEARTDSAGRFTIRGVPTGTRQVEVLAIGMSPVTAVVDVADGESASVLVRMHRLTTLEVVRVIGSPTVRRRVERLEERRRLGGGYFRDSTEIGSHGTMARVLGDFPGTYVEPARGTTANRFVLSMRSLTGGRCVPAIWIDDAPTDSEHLGMLRPGEVAFVEVYPRAFGVPVEFTRANADARTCGAIAVWTRFYFR</sequence>
<dbReference type="eggNOG" id="COG1629">
    <property type="taxonomic scope" value="Bacteria"/>
</dbReference>